<feature type="transmembrane region" description="Helical" evidence="1">
    <location>
        <begin position="123"/>
        <end position="148"/>
    </location>
</feature>
<protein>
    <recommendedName>
        <fullName evidence="4">Membrane protein YkvI</fullName>
    </recommendedName>
</protein>
<feature type="transmembrane region" description="Helical" evidence="1">
    <location>
        <begin position="155"/>
        <end position="173"/>
    </location>
</feature>
<evidence type="ECO:0008006" key="4">
    <source>
        <dbReference type="Google" id="ProtNLM"/>
    </source>
</evidence>
<dbReference type="InterPro" id="IPR001734">
    <property type="entry name" value="Na/solute_symporter"/>
</dbReference>
<keyword evidence="1" id="KW-1133">Transmembrane helix</keyword>
<feature type="transmembrane region" description="Helical" evidence="1">
    <location>
        <begin position="41"/>
        <end position="60"/>
    </location>
</feature>
<dbReference type="PANTHER" id="PTHR37814">
    <property type="entry name" value="CONSERVED MEMBRANE PROTEIN"/>
    <property type="match status" value="1"/>
</dbReference>
<dbReference type="Proteomes" id="UP000076268">
    <property type="component" value="Unassembled WGS sequence"/>
</dbReference>
<feature type="transmembrane region" description="Helical" evidence="1">
    <location>
        <begin position="7"/>
        <end position="29"/>
    </location>
</feature>
<evidence type="ECO:0000313" key="2">
    <source>
        <dbReference type="EMBL" id="KYZ75073.1"/>
    </source>
</evidence>
<dbReference type="AlphaFoldDB" id="A0A154BM69"/>
<dbReference type="STRING" id="1794912.AXX12_15985"/>
<dbReference type="InterPro" id="IPR038728">
    <property type="entry name" value="YkvI-like"/>
</dbReference>
<proteinExistence type="predicted"/>
<dbReference type="PROSITE" id="PS50283">
    <property type="entry name" value="NA_SOLUT_SYMP_3"/>
    <property type="match status" value="1"/>
</dbReference>
<dbReference type="OrthoDB" id="4005at2"/>
<evidence type="ECO:0000313" key="3">
    <source>
        <dbReference type="Proteomes" id="UP000076268"/>
    </source>
</evidence>
<dbReference type="GO" id="GO:0022857">
    <property type="term" value="F:transmembrane transporter activity"/>
    <property type="evidence" value="ECO:0007669"/>
    <property type="project" value="InterPro"/>
</dbReference>
<feature type="transmembrane region" description="Helical" evidence="1">
    <location>
        <begin position="193"/>
        <end position="214"/>
    </location>
</feature>
<keyword evidence="3" id="KW-1185">Reference proteome</keyword>
<dbReference type="RefSeq" id="WP_066245692.1">
    <property type="nucleotide sequence ID" value="NZ_LSGP01000026.1"/>
</dbReference>
<sequence>MDDQKTGVVGTSFAMAAVWFATHCGVGFATGNQEVNYFVKYGWYSIFFTVISMAILAWSYRNALVIAKDYKAHDYRSFADALYHPYEKYFSLVFEIGCILLTLVAVSTAIAGAGSLLQSTLGIPYGIGIASMGGILIVLTIFGAELIIRVLRYKTYFLIAVLSLLCYLGLQSAPNLTRIFATQTTFDTSIWSALWSMLIYIGFQALAVVPIISTSHKIKTTRECNLFGLFGLFLNGGFLAIVSIMLLGYAPEILKESLPVYYVTTQLGLPWLKIVYSVLLFVALIGTAVSVTFSIVARFENIQMLKDMIVSLRVRRATISAVTMIVCTGVSVLGLTTLVVKGYGALGYVGLFFVVIPELTIGTMKIRKNAALRKQQGIDEMALRNN</sequence>
<gene>
    <name evidence="2" type="ORF">AXX12_15985</name>
</gene>
<dbReference type="EMBL" id="LSGP01000026">
    <property type="protein sequence ID" value="KYZ75073.1"/>
    <property type="molecule type" value="Genomic_DNA"/>
</dbReference>
<evidence type="ECO:0000256" key="1">
    <source>
        <dbReference type="SAM" id="Phobius"/>
    </source>
</evidence>
<name>A0A154BM69_ANASB</name>
<feature type="transmembrane region" description="Helical" evidence="1">
    <location>
        <begin position="92"/>
        <end position="117"/>
    </location>
</feature>
<keyword evidence="1" id="KW-0472">Membrane</keyword>
<feature type="transmembrane region" description="Helical" evidence="1">
    <location>
        <begin position="317"/>
        <end position="339"/>
    </location>
</feature>
<dbReference type="GO" id="GO:0016020">
    <property type="term" value="C:membrane"/>
    <property type="evidence" value="ECO:0007669"/>
    <property type="project" value="InterPro"/>
</dbReference>
<keyword evidence="1" id="KW-0812">Transmembrane</keyword>
<feature type="transmembrane region" description="Helical" evidence="1">
    <location>
        <begin position="345"/>
        <end position="364"/>
    </location>
</feature>
<organism evidence="2 3">
    <name type="scientific">Anaerosporomusa subterranea</name>
    <dbReference type="NCBI Taxonomy" id="1794912"/>
    <lineage>
        <taxon>Bacteria</taxon>
        <taxon>Bacillati</taxon>
        <taxon>Bacillota</taxon>
        <taxon>Negativicutes</taxon>
        <taxon>Acetonemataceae</taxon>
        <taxon>Anaerosporomusa</taxon>
    </lineage>
</organism>
<comment type="caution">
    <text evidence="2">The sequence shown here is derived from an EMBL/GenBank/DDBJ whole genome shotgun (WGS) entry which is preliminary data.</text>
</comment>
<feature type="transmembrane region" description="Helical" evidence="1">
    <location>
        <begin position="226"/>
        <end position="250"/>
    </location>
</feature>
<accession>A0A154BM69</accession>
<reference evidence="2 3" key="1">
    <citation type="submission" date="2016-02" db="EMBL/GenBank/DDBJ databases">
        <title>Anaerosporomusa subterraneum gen. nov., sp. nov., a spore-forming obligate anaerobe isolated from saprolite.</title>
        <authorList>
            <person name="Choi J.K."/>
            <person name="Shah M."/>
            <person name="Yee N."/>
        </authorList>
    </citation>
    <scope>NUCLEOTIDE SEQUENCE [LARGE SCALE GENOMIC DNA]</scope>
    <source>
        <strain evidence="2 3">RU4</strain>
    </source>
</reference>
<feature type="transmembrane region" description="Helical" evidence="1">
    <location>
        <begin position="270"/>
        <end position="296"/>
    </location>
</feature>
<dbReference type="PANTHER" id="PTHR37814:SF1">
    <property type="entry name" value="MEMBRANE PROTEIN"/>
    <property type="match status" value="1"/>
</dbReference>